<keyword evidence="2" id="KW-1185">Reference proteome</keyword>
<name>L8WIW8_THACA</name>
<dbReference type="EMBL" id="AFRT01002424">
    <property type="protein sequence ID" value="ELU37850.1"/>
    <property type="molecule type" value="Genomic_DNA"/>
</dbReference>
<organism evidence="1 2">
    <name type="scientific">Thanatephorus cucumeris (strain AG1-IA)</name>
    <name type="common">Rice sheath blight fungus</name>
    <name type="synonym">Rhizoctonia solani</name>
    <dbReference type="NCBI Taxonomy" id="983506"/>
    <lineage>
        <taxon>Eukaryota</taxon>
        <taxon>Fungi</taxon>
        <taxon>Dikarya</taxon>
        <taxon>Basidiomycota</taxon>
        <taxon>Agaricomycotina</taxon>
        <taxon>Agaricomycetes</taxon>
        <taxon>Cantharellales</taxon>
        <taxon>Ceratobasidiaceae</taxon>
        <taxon>Rhizoctonia</taxon>
        <taxon>Rhizoctonia solani AG-1</taxon>
    </lineage>
</organism>
<dbReference type="Proteomes" id="UP000011668">
    <property type="component" value="Unassembled WGS sequence"/>
</dbReference>
<gene>
    <name evidence="1" type="ORF">AG1IA_08120</name>
</gene>
<dbReference type="HOGENOM" id="CLU_2361181_0_0_1"/>
<reference evidence="1 2" key="1">
    <citation type="journal article" date="2013" name="Nat. Commun.">
        <title>The evolution and pathogenic mechanisms of the rice sheath blight pathogen.</title>
        <authorList>
            <person name="Zheng A."/>
            <person name="Lin R."/>
            <person name="Xu L."/>
            <person name="Qin P."/>
            <person name="Tang C."/>
            <person name="Ai P."/>
            <person name="Zhang D."/>
            <person name="Liu Y."/>
            <person name="Sun Z."/>
            <person name="Feng H."/>
            <person name="Wang Y."/>
            <person name="Chen Y."/>
            <person name="Liang X."/>
            <person name="Fu R."/>
            <person name="Li Q."/>
            <person name="Zhang J."/>
            <person name="Yu X."/>
            <person name="Xie Z."/>
            <person name="Ding L."/>
            <person name="Guan P."/>
            <person name="Tang J."/>
            <person name="Liang Y."/>
            <person name="Wang S."/>
            <person name="Deng Q."/>
            <person name="Li S."/>
            <person name="Zhu J."/>
            <person name="Wang L."/>
            <person name="Liu H."/>
            <person name="Li P."/>
        </authorList>
    </citation>
    <scope>NUCLEOTIDE SEQUENCE [LARGE SCALE GENOMIC DNA]</scope>
    <source>
        <strain evidence="2">AG-1 IA</strain>
    </source>
</reference>
<sequence>MIASKMQSLGRKRCSSIFEATPSNRRIRRHLTYTWTRCSVPILDDRSREASLPKTSSGFSRRGDTAVPGSLLIIPRISTCKVVTRGLSFQELIFSP</sequence>
<comment type="caution">
    <text evidence="1">The sequence shown here is derived from an EMBL/GenBank/DDBJ whole genome shotgun (WGS) entry which is preliminary data.</text>
</comment>
<accession>L8WIW8</accession>
<evidence type="ECO:0000313" key="1">
    <source>
        <dbReference type="EMBL" id="ELU37850.1"/>
    </source>
</evidence>
<protein>
    <submittedName>
        <fullName evidence="1">Uncharacterized protein</fullName>
    </submittedName>
</protein>
<proteinExistence type="predicted"/>
<evidence type="ECO:0000313" key="2">
    <source>
        <dbReference type="Proteomes" id="UP000011668"/>
    </source>
</evidence>
<dbReference type="AlphaFoldDB" id="L8WIW8"/>